<feature type="domain" description="Peptidase M16 N-terminal" evidence="2">
    <location>
        <begin position="83"/>
        <end position="220"/>
    </location>
</feature>
<dbReference type="Pfam" id="PF05193">
    <property type="entry name" value="Peptidase_M16_C"/>
    <property type="match status" value="2"/>
</dbReference>
<dbReference type="AlphaFoldDB" id="A0A7S6UG10"/>
<name>A0A7S6UG10_9GAMM</name>
<gene>
    <name evidence="4" type="ORF">INQ41_00500</name>
</gene>
<dbReference type="EMBL" id="CP063656">
    <property type="protein sequence ID" value="QOW19617.1"/>
    <property type="molecule type" value="Genomic_DNA"/>
</dbReference>
<keyword evidence="5" id="KW-1185">Reference proteome</keyword>
<evidence type="ECO:0000256" key="1">
    <source>
        <dbReference type="ARBA" id="ARBA00007261"/>
    </source>
</evidence>
<accession>A0A7S6UG10</accession>
<proteinExistence type="inferred from homology"/>
<evidence type="ECO:0000259" key="2">
    <source>
        <dbReference type="Pfam" id="PF00675"/>
    </source>
</evidence>
<dbReference type="InterPro" id="IPR011249">
    <property type="entry name" value="Metalloenz_LuxS/M16"/>
</dbReference>
<dbReference type="SUPFAM" id="SSF63411">
    <property type="entry name" value="LuxS/MPP-like metallohydrolase"/>
    <property type="match status" value="4"/>
</dbReference>
<feature type="domain" description="Peptidase M16 N-terminal" evidence="2">
    <location>
        <begin position="548"/>
        <end position="668"/>
    </location>
</feature>
<dbReference type="KEGG" id="lcic:INQ41_00500"/>
<dbReference type="Proteomes" id="UP000594059">
    <property type="component" value="Chromosome"/>
</dbReference>
<evidence type="ECO:0000259" key="3">
    <source>
        <dbReference type="Pfam" id="PF05193"/>
    </source>
</evidence>
<dbReference type="Gene3D" id="3.30.830.10">
    <property type="entry name" value="Metalloenzyme, LuxS/M16 peptidase-like"/>
    <property type="match status" value="4"/>
</dbReference>
<organism evidence="4 5">
    <name type="scientific">Novilysobacter ciconiae</name>
    <dbReference type="NCBI Taxonomy" id="2781022"/>
    <lineage>
        <taxon>Bacteria</taxon>
        <taxon>Pseudomonadati</taxon>
        <taxon>Pseudomonadota</taxon>
        <taxon>Gammaproteobacteria</taxon>
        <taxon>Lysobacterales</taxon>
        <taxon>Lysobacteraceae</taxon>
        <taxon>Novilysobacter</taxon>
    </lineage>
</organism>
<dbReference type="InterPro" id="IPR007863">
    <property type="entry name" value="Peptidase_M16_C"/>
</dbReference>
<dbReference type="PANTHER" id="PTHR11851:SF49">
    <property type="entry name" value="MITOCHONDRIAL-PROCESSING PEPTIDASE SUBUNIT ALPHA"/>
    <property type="match status" value="1"/>
</dbReference>
<dbReference type="PANTHER" id="PTHR11851">
    <property type="entry name" value="METALLOPROTEASE"/>
    <property type="match status" value="1"/>
</dbReference>
<reference evidence="4 5" key="1">
    <citation type="submission" date="2020-10" db="EMBL/GenBank/DDBJ databases">
        <title>complete genome sequencing of Lysobacter sp. H21R20.</title>
        <authorList>
            <person name="Bae J.-W."/>
            <person name="Lee S.-Y."/>
        </authorList>
    </citation>
    <scope>NUCLEOTIDE SEQUENCE [LARGE SCALE GENOMIC DNA]</scope>
    <source>
        <strain evidence="4 5">H21R20</strain>
    </source>
</reference>
<evidence type="ECO:0000313" key="5">
    <source>
        <dbReference type="Proteomes" id="UP000594059"/>
    </source>
</evidence>
<protein>
    <submittedName>
        <fullName evidence="4">Insulinase family protein</fullName>
    </submittedName>
</protein>
<dbReference type="Pfam" id="PF00675">
    <property type="entry name" value="Peptidase_M16"/>
    <property type="match status" value="2"/>
</dbReference>
<evidence type="ECO:0000313" key="4">
    <source>
        <dbReference type="EMBL" id="QOW19617.1"/>
    </source>
</evidence>
<dbReference type="InterPro" id="IPR011765">
    <property type="entry name" value="Pept_M16_N"/>
</dbReference>
<feature type="domain" description="Peptidase M16 C-terminal" evidence="3">
    <location>
        <begin position="241"/>
        <end position="415"/>
    </location>
</feature>
<dbReference type="GO" id="GO:0046872">
    <property type="term" value="F:metal ion binding"/>
    <property type="evidence" value="ECO:0007669"/>
    <property type="project" value="InterPro"/>
</dbReference>
<feature type="domain" description="Peptidase M16 C-terminal" evidence="3">
    <location>
        <begin position="705"/>
        <end position="885"/>
    </location>
</feature>
<sequence length="987" mass="105964">MSASSRAAALLPAVPAGSSRASRRSFVADARPRTLRHGALALGVAFAMGSLTFLPQPAQARTAVTAAPVDIAYEQFTLPNGLRVIVHSDRKAPIVAVNVWYHVGSKDEPRGRTGFAHLFEHLMFNGSENHRGEYFDPFEMVGATDMNGTTNTDRTNYFQNVPTTALDTALWMESDRMGHLLGAIDQATLDEQRGVVQNEKRQGENQPYGQVWTKLNQALYPVEHPYHHSVIGSMADLDAASLEDVKNWFRAWYGPNNAVLVLAGDIDVATAKEKVARYFGDIPAGPDMAQPPVDVARRPASTREVLEDRVPQARIYRAWNVPPTATVEADQLGVLAQVLGGSSTSRLARRLVHADKLVDNVTAGLSESQLGSNFLVFATVKEGVDPKKVEAIIDEELQRLLAEGPNAAELAQAKTVVRAGFIRGVERIGGFGGKADALASCAIYTEDPGCFRQSMATVAAVQPATLQALGRQWLGKGDHTLVVMPGERTPLAEDPAVEPAPLTLPPVDSRYSVLPSSVDRSTGVPLPDEFPELKFPELQRATLKNGTRVILAQRHDIPVVQFSLLFDGGFKADPADKLGSSSFTMGMLDEGAGTYDALGFAARAEALGADLGAGAALDGASASLSALKENLDPSLELFSQMLRTPRFEQSEIDRVRATWIAGIKQEKARPNSAALRVLPPLLYGEGHPYAIPFSGSGTEDTIAALTRDDLLAYHQDWVRPEAATMVVVGDTTLKEIVPMLNRHLGDWKGKGAAPAPVSVPDVALPSAPRVFLIDQPGAVQANIYVGELVPSTKSEDATEFGFANTVLGGQFSSRLNMNLREDKHWAYGSYSFASNAIGQRPWLAYAPVQIDKTAESVAELKREINDFASGKAPATAEEVSKVKANEIRSLPGAYETGSAVMGTITGIVRYDRPDDYVFQHKAEIDAMTPAVVAKAASTIDPAALTWVVVGDLGQIKAPVRALDLGPVQVLDEDGKPVVRAASAASKE</sequence>
<dbReference type="InterPro" id="IPR050361">
    <property type="entry name" value="MPP/UQCRC_Complex"/>
</dbReference>
<comment type="similarity">
    <text evidence="1">Belongs to the peptidase M16 family.</text>
</comment>